<dbReference type="InterPro" id="IPR043128">
    <property type="entry name" value="Rev_trsase/Diguanyl_cyclase"/>
</dbReference>
<dbReference type="Pfam" id="PF17921">
    <property type="entry name" value="Integrase_H2C2"/>
    <property type="match status" value="1"/>
</dbReference>
<keyword evidence="5" id="KW-1185">Reference proteome</keyword>
<reference evidence="4" key="1">
    <citation type="submission" date="2023-04" db="EMBL/GenBank/DDBJ databases">
        <title>Phytophthora fragariaefolia NBRC 109709.</title>
        <authorList>
            <person name="Ichikawa N."/>
            <person name="Sato H."/>
            <person name="Tonouchi N."/>
        </authorList>
    </citation>
    <scope>NUCLEOTIDE SEQUENCE</scope>
    <source>
        <strain evidence="4">NBRC 109709</strain>
    </source>
</reference>
<dbReference type="Pfam" id="PF17919">
    <property type="entry name" value="RT_RNaseH_2"/>
    <property type="match status" value="1"/>
</dbReference>
<dbReference type="CDD" id="cd09274">
    <property type="entry name" value="RNase_HI_RT_Ty3"/>
    <property type="match status" value="1"/>
</dbReference>
<sequence length="616" mass="70603">MYTEVFHLDEVAEDGKMKPYDDVANLVREFADYLREELPEGLPHERDIEHCVQLKQGAVPSSRPLFRHAHVGKEALQVFVDKLLRKKWIERSSSPWVSNNYAVPKRDPVTGELPTKIQWVRGGDPSKPVRWVIDYRYVNSATNIPRIPIPRINEDFDRLAGAHVFTLIDLASGYHQMKWLLTRANDICVFSKNRSDHLQHLRRVFEVLRSEQLYSRPSKWHFFAQPQIRFLGHIVSGEGVRVNPDKTAAIANWACPQSVKDLQSFLGFAGYYRHFVRSYAHLVLPLSELLKSTTEWKWGSEQEFAFNTIEKTLISAPILRLPDMNLPFQVTTDASKTCVGGVLSQQVDGFDHPVSFYSRKLSDTESKWAAHELELYAIKHCLGRWRSYLLGDRFVVHTDNSACRWFLYHPNVSPKMARWLAFFGQFNFELVHKMGTSNVVADALSRPPVCVTTVGSFVFKTRFVTRAAKILIEGAAAFLPSPMEVASIGHASLLVVVEDDLFVRDVNAAYVKDKDCVAILRGLQRREERVCEKYDLLDGILVVKSEDAVRVLRIPHVDSILLRLMHDFHDAADVAHPCVERTMVAMRQYFWWPGMREHIAQYISTCEACVRHKSGS</sequence>
<dbReference type="AlphaFoldDB" id="A0A9W6YEP6"/>
<organism evidence="4 5">
    <name type="scientific">Phytophthora fragariaefolia</name>
    <dbReference type="NCBI Taxonomy" id="1490495"/>
    <lineage>
        <taxon>Eukaryota</taxon>
        <taxon>Sar</taxon>
        <taxon>Stramenopiles</taxon>
        <taxon>Oomycota</taxon>
        <taxon>Peronosporomycetes</taxon>
        <taxon>Peronosporales</taxon>
        <taxon>Peronosporaceae</taxon>
        <taxon>Phytophthora</taxon>
    </lineage>
</organism>
<protein>
    <submittedName>
        <fullName evidence="4">Unnamed protein product</fullName>
    </submittedName>
</protein>
<dbReference type="SUPFAM" id="SSF56672">
    <property type="entry name" value="DNA/RNA polymerases"/>
    <property type="match status" value="1"/>
</dbReference>
<accession>A0A9W6YEP6</accession>
<evidence type="ECO:0000256" key="1">
    <source>
        <dbReference type="ARBA" id="ARBA00023268"/>
    </source>
</evidence>
<evidence type="ECO:0000259" key="2">
    <source>
        <dbReference type="Pfam" id="PF17919"/>
    </source>
</evidence>
<feature type="domain" description="Reverse transcriptase/retrotransposon-derived protein RNase H-like" evidence="2">
    <location>
        <begin position="298"/>
        <end position="396"/>
    </location>
</feature>
<dbReference type="Gene3D" id="3.10.10.10">
    <property type="entry name" value="HIV Type 1 Reverse Transcriptase, subunit A, domain 1"/>
    <property type="match status" value="1"/>
</dbReference>
<dbReference type="Gene3D" id="1.10.340.70">
    <property type="match status" value="1"/>
</dbReference>
<dbReference type="Proteomes" id="UP001165121">
    <property type="component" value="Unassembled WGS sequence"/>
</dbReference>
<dbReference type="PANTHER" id="PTHR37984">
    <property type="entry name" value="PROTEIN CBG26694"/>
    <property type="match status" value="1"/>
</dbReference>
<dbReference type="InterPro" id="IPR043502">
    <property type="entry name" value="DNA/RNA_pol_sf"/>
</dbReference>
<dbReference type="OrthoDB" id="163970at2759"/>
<evidence type="ECO:0000313" key="5">
    <source>
        <dbReference type="Proteomes" id="UP001165121"/>
    </source>
</evidence>
<dbReference type="InterPro" id="IPR041588">
    <property type="entry name" value="Integrase_H2C2"/>
</dbReference>
<dbReference type="Gene3D" id="3.30.70.270">
    <property type="match status" value="3"/>
</dbReference>
<evidence type="ECO:0000259" key="3">
    <source>
        <dbReference type="Pfam" id="PF17921"/>
    </source>
</evidence>
<gene>
    <name evidence="4" type="ORF">Pfra01_002649800</name>
</gene>
<dbReference type="GO" id="GO:0003824">
    <property type="term" value="F:catalytic activity"/>
    <property type="evidence" value="ECO:0007669"/>
    <property type="project" value="UniProtKB-KW"/>
</dbReference>
<proteinExistence type="predicted"/>
<comment type="caution">
    <text evidence="4">The sequence shown here is derived from an EMBL/GenBank/DDBJ whole genome shotgun (WGS) entry which is preliminary data.</text>
</comment>
<dbReference type="InterPro" id="IPR050951">
    <property type="entry name" value="Retrovirus_Pol_polyprotein"/>
</dbReference>
<keyword evidence="1" id="KW-0511">Multifunctional enzyme</keyword>
<dbReference type="PANTHER" id="PTHR37984:SF5">
    <property type="entry name" value="PROTEIN NYNRIN-LIKE"/>
    <property type="match status" value="1"/>
</dbReference>
<dbReference type="EMBL" id="BSXT01005573">
    <property type="protein sequence ID" value="GMF60928.1"/>
    <property type="molecule type" value="Genomic_DNA"/>
</dbReference>
<dbReference type="FunFam" id="3.30.70.270:FF:000020">
    <property type="entry name" value="Transposon Tf2-6 polyprotein-like Protein"/>
    <property type="match status" value="1"/>
</dbReference>
<dbReference type="CDD" id="cd01647">
    <property type="entry name" value="RT_LTR"/>
    <property type="match status" value="1"/>
</dbReference>
<name>A0A9W6YEP6_9STRA</name>
<evidence type="ECO:0000313" key="4">
    <source>
        <dbReference type="EMBL" id="GMF60928.1"/>
    </source>
</evidence>
<dbReference type="InterPro" id="IPR041577">
    <property type="entry name" value="RT_RNaseH_2"/>
</dbReference>
<feature type="domain" description="Integrase zinc-binding" evidence="3">
    <location>
        <begin position="562"/>
        <end position="614"/>
    </location>
</feature>